<dbReference type="InterPro" id="IPR050687">
    <property type="entry name" value="Dynein_IC"/>
</dbReference>
<dbReference type="InterPro" id="IPR036322">
    <property type="entry name" value="WD40_repeat_dom_sf"/>
</dbReference>
<organism evidence="12 13">
    <name type="scientific">Arctia plantaginis</name>
    <name type="common">Wood tiger moth</name>
    <name type="synonym">Phalaena plantaginis</name>
    <dbReference type="NCBI Taxonomy" id="874455"/>
    <lineage>
        <taxon>Eukaryota</taxon>
        <taxon>Metazoa</taxon>
        <taxon>Ecdysozoa</taxon>
        <taxon>Arthropoda</taxon>
        <taxon>Hexapoda</taxon>
        <taxon>Insecta</taxon>
        <taxon>Pterygota</taxon>
        <taxon>Neoptera</taxon>
        <taxon>Endopterygota</taxon>
        <taxon>Lepidoptera</taxon>
        <taxon>Glossata</taxon>
        <taxon>Ditrysia</taxon>
        <taxon>Noctuoidea</taxon>
        <taxon>Erebidae</taxon>
        <taxon>Arctiinae</taxon>
        <taxon>Arctia</taxon>
    </lineage>
</organism>
<dbReference type="GO" id="GO:0005874">
    <property type="term" value="C:microtubule"/>
    <property type="evidence" value="ECO:0007669"/>
    <property type="project" value="UniProtKB-KW"/>
</dbReference>
<sequence>MSSYIKTTYEYSKLRKNYGRQPLFQAVPAQMLDSINPSNEHQNEYILRNPVHRAVQAVLPISENEMNTPLLETREQGINHLEGGWPKEVQPSNEEHTLRHRRRVMRDESYCETILRLAPSMMHYIDQNNAIEMYQIYFDNMQHLKSKETYSIRVANVFRDIHQRPISCVKFTNENSPKLAVAYCYKTSIPNPALNKVNSCYIWDIHKQTEPVFTIYPEYPCWQLACSPIKPDLLLLGLENGIVNLFDIRQSNRAISASYTHNSHRESITSLRFIHSRTHTDFFSGSSDGQCLWWDLRKLSAPLDQLPISIKIPPNEEPNLSNAEGISFLEYDDGLPTKFLCGTESGLVINVNRLGRSHSEKLISYWQAHNGPVQAVQRSACTFRMFLTCGDYTVRIWSEEIRTAPIIVTNPYRYLVTDACWAPMRYSSYMSICAGGFFYFWDMLRKYKEPVNQLKLSDHVLTKMAPQNEGKLVAAGDSHGSLFLVQLSENMAVPGIKDRLLMQQTYERETRREHILDNRVKEIRLKLRNEELQALEDTTESILDDEERYHIAEEEYFRIVQEEIKKLDSFPDQLPAV</sequence>
<proteinExistence type="inferred from homology"/>
<dbReference type="Gene3D" id="2.130.10.10">
    <property type="entry name" value="YVTN repeat-like/Quinoprotein amine dehydrogenase"/>
    <property type="match status" value="2"/>
</dbReference>
<dbReference type="EMBL" id="CADEBD010000171">
    <property type="protein sequence ID" value="CAB3224210.1"/>
    <property type="molecule type" value="Genomic_DNA"/>
</dbReference>
<dbReference type="InterPro" id="IPR015943">
    <property type="entry name" value="WD40/YVTN_repeat-like_dom_sf"/>
</dbReference>
<evidence type="ECO:0000256" key="4">
    <source>
        <dbReference type="ARBA" id="ARBA00022574"/>
    </source>
</evidence>
<evidence type="ECO:0000256" key="6">
    <source>
        <dbReference type="ARBA" id="ARBA00022737"/>
    </source>
</evidence>
<reference evidence="12 13" key="1">
    <citation type="submission" date="2020-04" db="EMBL/GenBank/DDBJ databases">
        <authorList>
            <person name="Wallbank WR R."/>
            <person name="Pardo Diaz C."/>
            <person name="Kozak K."/>
            <person name="Martin S."/>
            <person name="Jiggins C."/>
            <person name="Moest M."/>
            <person name="Warren A I."/>
            <person name="Byers J.R.P. K."/>
            <person name="Montejo-Kovacevich G."/>
            <person name="Yen C E."/>
        </authorList>
    </citation>
    <scope>NUCLEOTIDE SEQUENCE [LARGE SCALE GENOMIC DNA]</scope>
</reference>
<keyword evidence="4" id="KW-0853">WD repeat</keyword>
<dbReference type="Pfam" id="PF00400">
    <property type="entry name" value="WD40"/>
    <property type="match status" value="2"/>
</dbReference>
<comment type="subcellular location">
    <subcellularLocation>
        <location evidence="1">Cytoplasm</location>
        <location evidence="1">Cytoskeleton</location>
        <location evidence="1">Cilium axoneme</location>
    </subcellularLocation>
</comment>
<evidence type="ECO:0000256" key="2">
    <source>
        <dbReference type="ARBA" id="ARBA00011059"/>
    </source>
</evidence>
<dbReference type="GO" id="GO:0045503">
    <property type="term" value="F:dynein light chain binding"/>
    <property type="evidence" value="ECO:0007669"/>
    <property type="project" value="TreeGrafter"/>
</dbReference>
<evidence type="ECO:0000313" key="12">
    <source>
        <dbReference type="EMBL" id="CAB3224210.1"/>
    </source>
</evidence>
<dbReference type="GO" id="GO:0045504">
    <property type="term" value="F:dynein heavy chain binding"/>
    <property type="evidence" value="ECO:0007669"/>
    <property type="project" value="TreeGrafter"/>
</dbReference>
<evidence type="ECO:0000256" key="7">
    <source>
        <dbReference type="ARBA" id="ARBA00023017"/>
    </source>
</evidence>
<dbReference type="SMART" id="SM00320">
    <property type="entry name" value="WD40"/>
    <property type="match status" value="4"/>
</dbReference>
<name>A0A8S0YWK7_ARCPL</name>
<dbReference type="OrthoDB" id="6500128at2759"/>
<keyword evidence="3" id="KW-0963">Cytoplasm</keyword>
<comment type="caution">
    <text evidence="12">The sequence shown here is derived from an EMBL/GenBank/DDBJ whole genome shotgun (WGS) entry which is preliminary data.</text>
</comment>
<keyword evidence="8" id="KW-0969">Cilium</keyword>
<keyword evidence="5" id="KW-0493">Microtubule</keyword>
<evidence type="ECO:0000256" key="5">
    <source>
        <dbReference type="ARBA" id="ARBA00022701"/>
    </source>
</evidence>
<evidence type="ECO:0000256" key="3">
    <source>
        <dbReference type="ARBA" id="ARBA00022490"/>
    </source>
</evidence>
<keyword evidence="10" id="KW-0206">Cytoskeleton</keyword>
<dbReference type="AlphaFoldDB" id="A0A8S0YWK7"/>
<dbReference type="GO" id="GO:0003341">
    <property type="term" value="P:cilium movement"/>
    <property type="evidence" value="ECO:0007669"/>
    <property type="project" value="TreeGrafter"/>
</dbReference>
<evidence type="ECO:0000256" key="1">
    <source>
        <dbReference type="ARBA" id="ARBA00004430"/>
    </source>
</evidence>
<dbReference type="GO" id="GO:0036157">
    <property type="term" value="C:outer dynein arm"/>
    <property type="evidence" value="ECO:0007669"/>
    <property type="project" value="TreeGrafter"/>
</dbReference>
<evidence type="ECO:0000256" key="11">
    <source>
        <dbReference type="ARBA" id="ARBA00023273"/>
    </source>
</evidence>
<evidence type="ECO:0000256" key="8">
    <source>
        <dbReference type="ARBA" id="ARBA00023069"/>
    </source>
</evidence>
<dbReference type="PANTHER" id="PTHR12442">
    <property type="entry name" value="DYNEIN INTERMEDIATE CHAIN"/>
    <property type="match status" value="1"/>
</dbReference>
<protein>
    <recommendedName>
        <fullName evidence="14">Dynein intermediate chain 3, ciliary</fullName>
    </recommendedName>
</protein>
<keyword evidence="6" id="KW-0677">Repeat</keyword>
<dbReference type="GO" id="GO:0036158">
    <property type="term" value="P:outer dynein arm assembly"/>
    <property type="evidence" value="ECO:0007669"/>
    <property type="project" value="TreeGrafter"/>
</dbReference>
<gene>
    <name evidence="12" type="ORF">APLA_LOCUS1790</name>
</gene>
<evidence type="ECO:0000256" key="9">
    <source>
        <dbReference type="ARBA" id="ARBA00023175"/>
    </source>
</evidence>
<dbReference type="Proteomes" id="UP000494256">
    <property type="component" value="Unassembled WGS sequence"/>
</dbReference>
<evidence type="ECO:0008006" key="14">
    <source>
        <dbReference type="Google" id="ProtNLM"/>
    </source>
</evidence>
<accession>A0A8S0YWK7</accession>
<dbReference type="PANTHER" id="PTHR12442:SF7">
    <property type="entry name" value="DYNEIN AXONEMAL INTERMEDIATE CHAIN 2"/>
    <property type="match status" value="1"/>
</dbReference>
<comment type="similarity">
    <text evidence="2">Belongs to the dynein intermediate chain family.</text>
</comment>
<evidence type="ECO:0000313" key="13">
    <source>
        <dbReference type="Proteomes" id="UP000494256"/>
    </source>
</evidence>
<dbReference type="SUPFAM" id="SSF50978">
    <property type="entry name" value="WD40 repeat-like"/>
    <property type="match status" value="1"/>
</dbReference>
<dbReference type="InterPro" id="IPR001680">
    <property type="entry name" value="WD40_rpt"/>
</dbReference>
<keyword evidence="7" id="KW-0243">Dynein</keyword>
<evidence type="ECO:0000256" key="10">
    <source>
        <dbReference type="ARBA" id="ARBA00023212"/>
    </source>
</evidence>
<keyword evidence="9" id="KW-0505">Motor protein</keyword>
<keyword evidence="11" id="KW-0966">Cell projection</keyword>